<keyword evidence="2" id="KW-1185">Reference proteome</keyword>
<name>A0A8J8SYV8_HALGN</name>
<dbReference type="Proteomes" id="UP000785679">
    <property type="component" value="Unassembled WGS sequence"/>
</dbReference>
<comment type="caution">
    <text evidence="1">The sequence shown here is derived from an EMBL/GenBank/DDBJ whole genome shotgun (WGS) entry which is preliminary data.</text>
</comment>
<evidence type="ECO:0000313" key="2">
    <source>
        <dbReference type="Proteomes" id="UP000785679"/>
    </source>
</evidence>
<protein>
    <submittedName>
        <fullName evidence="1">Uncharacterized protein</fullName>
    </submittedName>
</protein>
<gene>
    <name evidence="1" type="ORF">FGO68_gene2613</name>
</gene>
<evidence type="ECO:0000313" key="1">
    <source>
        <dbReference type="EMBL" id="TNV75348.1"/>
    </source>
</evidence>
<organism evidence="1 2">
    <name type="scientific">Halteria grandinella</name>
    <dbReference type="NCBI Taxonomy" id="5974"/>
    <lineage>
        <taxon>Eukaryota</taxon>
        <taxon>Sar</taxon>
        <taxon>Alveolata</taxon>
        <taxon>Ciliophora</taxon>
        <taxon>Intramacronucleata</taxon>
        <taxon>Spirotrichea</taxon>
        <taxon>Stichotrichia</taxon>
        <taxon>Sporadotrichida</taxon>
        <taxon>Halteriidae</taxon>
        <taxon>Halteria</taxon>
    </lineage>
</organism>
<reference evidence="1" key="1">
    <citation type="submission" date="2019-06" db="EMBL/GenBank/DDBJ databases">
        <authorList>
            <person name="Zheng W."/>
        </authorList>
    </citation>
    <scope>NUCLEOTIDE SEQUENCE</scope>
    <source>
        <strain evidence="1">QDHG01</strain>
    </source>
</reference>
<sequence length="68" mass="8065">MYEHPIKRAGLTFNRILFSNTKMVVPCYQNTEGKYRLQFKVKFYDAGKEVNRKIFSSANLDEIFPSRK</sequence>
<proteinExistence type="predicted"/>
<dbReference type="EMBL" id="RRYP01015787">
    <property type="protein sequence ID" value="TNV75348.1"/>
    <property type="molecule type" value="Genomic_DNA"/>
</dbReference>
<dbReference type="AlphaFoldDB" id="A0A8J8SYV8"/>
<accession>A0A8J8SYV8</accession>
<dbReference type="OrthoDB" id="307296at2759"/>